<evidence type="ECO:0000313" key="1">
    <source>
        <dbReference type="EMBL" id="VXC28137.1"/>
    </source>
</evidence>
<name>A0A653XDJ8_BACMY</name>
<sequence>MCECIKVDCEKAGKYNICFVIPELEWVNNHWVLSTFSRYRAF</sequence>
<proteinExistence type="predicted"/>
<protein>
    <submittedName>
        <fullName evidence="1">Uncharacterized protein</fullName>
    </submittedName>
</protein>
<gene>
    <name evidence="1" type="ORF">BACI71_30456</name>
</gene>
<accession>A0A653XDJ8</accession>
<organism evidence="1 2">
    <name type="scientific">Bacillus mycoides</name>
    <dbReference type="NCBI Taxonomy" id="1405"/>
    <lineage>
        <taxon>Bacteria</taxon>
        <taxon>Bacillati</taxon>
        <taxon>Bacillota</taxon>
        <taxon>Bacilli</taxon>
        <taxon>Bacillales</taxon>
        <taxon>Bacillaceae</taxon>
        <taxon>Bacillus</taxon>
        <taxon>Bacillus cereus group</taxon>
    </lineage>
</organism>
<dbReference type="EMBL" id="CABWMC010000023">
    <property type="protein sequence ID" value="VXC28137.1"/>
    <property type="molecule type" value="Genomic_DNA"/>
</dbReference>
<dbReference type="AlphaFoldDB" id="A0A653XDJ8"/>
<evidence type="ECO:0000313" key="2">
    <source>
        <dbReference type="Proteomes" id="UP000437562"/>
    </source>
</evidence>
<reference evidence="1 2" key="1">
    <citation type="submission" date="2019-10" db="EMBL/GenBank/DDBJ databases">
        <authorList>
            <person name="Karimi E."/>
        </authorList>
    </citation>
    <scope>NUCLEOTIDE SEQUENCE [LARGE SCALE GENOMIC DNA]</scope>
    <source>
        <strain evidence="1">Bacillus sp. 71</strain>
    </source>
</reference>
<dbReference type="Proteomes" id="UP000437562">
    <property type="component" value="Unassembled WGS sequence"/>
</dbReference>